<gene>
    <name evidence="1" type="ORF">S01H1_09036</name>
</gene>
<proteinExistence type="predicted"/>
<dbReference type="AlphaFoldDB" id="X0TY37"/>
<dbReference type="SUPFAM" id="SSF50118">
    <property type="entry name" value="Cell growth inhibitor/plasmid maintenance toxic component"/>
    <property type="match status" value="1"/>
</dbReference>
<dbReference type="EMBL" id="BARS01004623">
    <property type="protein sequence ID" value="GAF81065.1"/>
    <property type="molecule type" value="Genomic_DNA"/>
</dbReference>
<organism evidence="1">
    <name type="scientific">marine sediment metagenome</name>
    <dbReference type="NCBI Taxonomy" id="412755"/>
    <lineage>
        <taxon>unclassified sequences</taxon>
        <taxon>metagenomes</taxon>
        <taxon>ecological metagenomes</taxon>
    </lineage>
</organism>
<dbReference type="GO" id="GO:0016075">
    <property type="term" value="P:rRNA catabolic process"/>
    <property type="evidence" value="ECO:0007669"/>
    <property type="project" value="TreeGrafter"/>
</dbReference>
<evidence type="ECO:0008006" key="2">
    <source>
        <dbReference type="Google" id="ProtNLM"/>
    </source>
</evidence>
<dbReference type="Pfam" id="PF02452">
    <property type="entry name" value="PemK_toxin"/>
    <property type="match status" value="1"/>
</dbReference>
<dbReference type="GO" id="GO:0006402">
    <property type="term" value="P:mRNA catabolic process"/>
    <property type="evidence" value="ECO:0007669"/>
    <property type="project" value="TreeGrafter"/>
</dbReference>
<dbReference type="PANTHER" id="PTHR33988">
    <property type="entry name" value="ENDORIBONUCLEASE MAZF-RELATED"/>
    <property type="match status" value="1"/>
</dbReference>
<dbReference type="InterPro" id="IPR011067">
    <property type="entry name" value="Plasmid_toxin/cell-grow_inhib"/>
</dbReference>
<reference evidence="1" key="1">
    <citation type="journal article" date="2014" name="Front. Microbiol.">
        <title>High frequency of phylogenetically diverse reductive dehalogenase-homologous genes in deep subseafloor sedimentary metagenomes.</title>
        <authorList>
            <person name="Kawai M."/>
            <person name="Futagami T."/>
            <person name="Toyoda A."/>
            <person name="Takaki Y."/>
            <person name="Nishi S."/>
            <person name="Hori S."/>
            <person name="Arai W."/>
            <person name="Tsubouchi T."/>
            <person name="Morono Y."/>
            <person name="Uchiyama I."/>
            <person name="Ito T."/>
            <person name="Fujiyama A."/>
            <person name="Inagaki F."/>
            <person name="Takami H."/>
        </authorList>
    </citation>
    <scope>NUCLEOTIDE SEQUENCE</scope>
    <source>
        <strain evidence="1">Expedition CK06-06</strain>
    </source>
</reference>
<dbReference type="GO" id="GO:0003677">
    <property type="term" value="F:DNA binding"/>
    <property type="evidence" value="ECO:0007669"/>
    <property type="project" value="InterPro"/>
</dbReference>
<comment type="caution">
    <text evidence="1">The sequence shown here is derived from an EMBL/GenBank/DDBJ whole genome shotgun (WGS) entry which is preliminary data.</text>
</comment>
<sequence>MSFPRRGEVFWGPGKKKIRPLLVVSNDQGNRYSNDVVVIPGTTQKKDIVYPVEILVTEGFSKPTKFQADSIFTIGKEELGEKITELSPDIMVNVNTALQIELNLE</sequence>
<evidence type="ECO:0000313" key="1">
    <source>
        <dbReference type="EMBL" id="GAF81065.1"/>
    </source>
</evidence>
<accession>X0TY37</accession>
<dbReference type="GO" id="GO:0004521">
    <property type="term" value="F:RNA endonuclease activity"/>
    <property type="evidence" value="ECO:0007669"/>
    <property type="project" value="TreeGrafter"/>
</dbReference>
<dbReference type="InterPro" id="IPR003477">
    <property type="entry name" value="PemK-like"/>
</dbReference>
<protein>
    <recommendedName>
        <fullName evidence="2">MazF family transcriptional regulator</fullName>
    </recommendedName>
</protein>
<dbReference type="PANTHER" id="PTHR33988:SF2">
    <property type="entry name" value="ENDORIBONUCLEASE MAZF"/>
    <property type="match status" value="1"/>
</dbReference>
<name>X0TY37_9ZZZZ</name>
<dbReference type="Gene3D" id="2.30.30.110">
    <property type="match status" value="1"/>
</dbReference>